<dbReference type="Gene3D" id="2.60.120.10">
    <property type="entry name" value="Jelly Rolls"/>
    <property type="match status" value="1"/>
</dbReference>
<evidence type="ECO:0000256" key="5">
    <source>
        <dbReference type="ARBA" id="ARBA00023277"/>
    </source>
</evidence>
<dbReference type="RefSeq" id="WP_141610559.1">
    <property type="nucleotide sequence ID" value="NZ_VIGC02000015.1"/>
</dbReference>
<comment type="cofactor">
    <cofactor evidence="1">
        <name>Mn(2+)</name>
        <dbReference type="ChEBI" id="CHEBI:29035"/>
    </cofactor>
</comment>
<sequence length="232" mass="26185">MKRSEINAIIRDADAFIRRQGFHLPPFAYWTPEEWRQKGDEVEEIVARGLGWDITDFGQGDYARIGLFLFTLRNGDVANLRAGRGKLYAEKLLIVDVDQVTPLHFHWLKTEDIINRGGGKLVIQLYNATPDEGLADSDVTVSTDGVRRTVKAGDTIVLSPGESITLPPYCYHKFWGAESRVLVGEVSTVNDDATDNRFYEPVGRFPAIEEDEPPLYLLVNDYARYYRAGTSI</sequence>
<gene>
    <name evidence="9" type="ORF">FKZ61_12980</name>
</gene>
<dbReference type="EMBL" id="VIGC01000015">
    <property type="protein sequence ID" value="TQE95281.1"/>
    <property type="molecule type" value="Genomic_DNA"/>
</dbReference>
<dbReference type="Proteomes" id="UP000317371">
    <property type="component" value="Unassembled WGS sequence"/>
</dbReference>
<dbReference type="GO" id="GO:0047828">
    <property type="term" value="F:D-lyxose ketol-isomerase activity"/>
    <property type="evidence" value="ECO:0007669"/>
    <property type="project" value="UniProtKB-EC"/>
</dbReference>
<keyword evidence="5" id="KW-0119">Carbohydrate metabolism</keyword>
<comment type="caution">
    <text evidence="9">The sequence shown here is derived from an EMBL/GenBank/DDBJ whole genome shotgun (WGS) entry which is preliminary data.</text>
</comment>
<keyword evidence="4 9" id="KW-0413">Isomerase</keyword>
<evidence type="ECO:0000313" key="9">
    <source>
        <dbReference type="EMBL" id="TQE95281.1"/>
    </source>
</evidence>
<dbReference type="InterPro" id="IPR010864">
    <property type="entry name" value="D-lyxose_isomer"/>
</dbReference>
<evidence type="ECO:0000256" key="1">
    <source>
        <dbReference type="ARBA" id="ARBA00001936"/>
    </source>
</evidence>
<accession>A0A540VEV0</accession>
<keyword evidence="10" id="KW-1185">Reference proteome</keyword>
<dbReference type="InterPro" id="IPR014710">
    <property type="entry name" value="RmlC-like_jellyroll"/>
</dbReference>
<dbReference type="InParanoid" id="A0A540VEV0"/>
<dbReference type="OrthoDB" id="27002at2"/>
<dbReference type="EC" id="5.3.1.15" evidence="8"/>
<dbReference type="Pfam" id="PF07385">
    <property type="entry name" value="Lyx_isomer"/>
    <property type="match status" value="1"/>
</dbReference>
<comment type="similarity">
    <text evidence="7">Belongs to the D-lyxose ketol-isomerase family.</text>
</comment>
<evidence type="ECO:0000256" key="4">
    <source>
        <dbReference type="ARBA" id="ARBA00023235"/>
    </source>
</evidence>
<evidence type="ECO:0000256" key="2">
    <source>
        <dbReference type="ARBA" id="ARBA00022723"/>
    </source>
</evidence>
<keyword evidence="3" id="KW-0464">Manganese</keyword>
<dbReference type="InterPro" id="IPR011051">
    <property type="entry name" value="RmlC_Cupin_sf"/>
</dbReference>
<evidence type="ECO:0000256" key="7">
    <source>
        <dbReference type="ARBA" id="ARBA00044951"/>
    </source>
</evidence>
<dbReference type="AlphaFoldDB" id="A0A540VEV0"/>
<protein>
    <recommendedName>
        <fullName evidence="8">D-lyxose ketol-isomerase</fullName>
        <ecNumber evidence="8">5.3.1.15</ecNumber>
    </recommendedName>
</protein>
<comment type="catalytic activity">
    <reaction evidence="6">
        <text>D-lyxose = D-xylulose</text>
        <dbReference type="Rhea" id="RHEA:14201"/>
        <dbReference type="ChEBI" id="CHEBI:16789"/>
        <dbReference type="ChEBI" id="CHEBI:17140"/>
        <dbReference type="EC" id="5.3.1.15"/>
    </reaction>
</comment>
<reference evidence="9 10" key="1">
    <citation type="submission" date="2019-06" db="EMBL/GenBank/DDBJ databases">
        <title>Genome sequence of Litorilinea aerophila BAA-2444.</title>
        <authorList>
            <person name="Maclea K.S."/>
            <person name="Maurais E.G."/>
            <person name="Iannazzi L.C."/>
        </authorList>
    </citation>
    <scope>NUCLEOTIDE SEQUENCE [LARGE SCALE GENOMIC DNA]</scope>
    <source>
        <strain evidence="9 10">ATCC BAA-2444</strain>
    </source>
</reference>
<keyword evidence="2" id="KW-0479">Metal-binding</keyword>
<dbReference type="SUPFAM" id="SSF51182">
    <property type="entry name" value="RmlC-like cupins"/>
    <property type="match status" value="1"/>
</dbReference>
<evidence type="ECO:0000256" key="8">
    <source>
        <dbReference type="ARBA" id="ARBA00044972"/>
    </source>
</evidence>
<organism evidence="9 10">
    <name type="scientific">Litorilinea aerophila</name>
    <dbReference type="NCBI Taxonomy" id="1204385"/>
    <lineage>
        <taxon>Bacteria</taxon>
        <taxon>Bacillati</taxon>
        <taxon>Chloroflexota</taxon>
        <taxon>Caldilineae</taxon>
        <taxon>Caldilineales</taxon>
        <taxon>Caldilineaceae</taxon>
        <taxon>Litorilinea</taxon>
    </lineage>
</organism>
<evidence type="ECO:0000256" key="6">
    <source>
        <dbReference type="ARBA" id="ARBA00044907"/>
    </source>
</evidence>
<name>A0A540VEV0_9CHLR</name>
<proteinExistence type="inferred from homology"/>
<dbReference type="CDD" id="cd20309">
    <property type="entry name" value="cupin_EcSI"/>
    <property type="match status" value="1"/>
</dbReference>
<evidence type="ECO:0000313" key="10">
    <source>
        <dbReference type="Proteomes" id="UP000317371"/>
    </source>
</evidence>
<evidence type="ECO:0000256" key="3">
    <source>
        <dbReference type="ARBA" id="ARBA00023211"/>
    </source>
</evidence>
<dbReference type="GO" id="GO:0046872">
    <property type="term" value="F:metal ion binding"/>
    <property type="evidence" value="ECO:0007669"/>
    <property type="project" value="UniProtKB-KW"/>
</dbReference>
<dbReference type="InterPro" id="IPR047581">
    <property type="entry name" value="EcSI_cupin"/>
</dbReference>